<keyword evidence="1" id="KW-0732">Signal</keyword>
<dbReference type="RefSeq" id="WP_178935266.1">
    <property type="nucleotide sequence ID" value="NZ_JACBAZ010000037.1"/>
</dbReference>
<sequence>MKTLLILLLTLSVALAVDSPNGLYSTTTTVGEFNVRSMVLKKGSKIIFSVGSGYGGFQDIQWSPDSKYLAVVDHGIKTMMILDVYRVDGESVTKVDLPDYRLNILGRYQLFEGGRYWFDKTLKWEAPSKLLFETTGSLKDGSSNPTDDPDNWYSFEVGISFNDLRAVLLSVKKTKQAQQVVAPDR</sequence>
<dbReference type="AlphaFoldDB" id="A0A851GRN7"/>
<dbReference type="Proteomes" id="UP000557872">
    <property type="component" value="Unassembled WGS sequence"/>
</dbReference>
<gene>
    <name evidence="2" type="ORF">HW115_19355</name>
</gene>
<keyword evidence="3" id="KW-1185">Reference proteome</keyword>
<name>A0A851GRN7_9BACT</name>
<organism evidence="2 3">
    <name type="scientific">Oceaniferula marina</name>
    <dbReference type="NCBI Taxonomy" id="2748318"/>
    <lineage>
        <taxon>Bacteria</taxon>
        <taxon>Pseudomonadati</taxon>
        <taxon>Verrucomicrobiota</taxon>
        <taxon>Verrucomicrobiia</taxon>
        <taxon>Verrucomicrobiales</taxon>
        <taxon>Verrucomicrobiaceae</taxon>
        <taxon>Oceaniferula</taxon>
    </lineage>
</organism>
<accession>A0A851GRN7</accession>
<reference evidence="2 3" key="1">
    <citation type="submission" date="2020-07" db="EMBL/GenBank/DDBJ databases">
        <title>Roseicoccus Jingziensis gen. nov., sp. nov., isolated from coastal seawater.</title>
        <authorList>
            <person name="Feng X."/>
        </authorList>
    </citation>
    <scope>NUCLEOTIDE SEQUENCE [LARGE SCALE GENOMIC DNA]</scope>
    <source>
        <strain evidence="2 3">N1E253</strain>
    </source>
</reference>
<evidence type="ECO:0000256" key="1">
    <source>
        <dbReference type="SAM" id="SignalP"/>
    </source>
</evidence>
<comment type="caution">
    <text evidence="2">The sequence shown here is derived from an EMBL/GenBank/DDBJ whole genome shotgun (WGS) entry which is preliminary data.</text>
</comment>
<evidence type="ECO:0000313" key="3">
    <source>
        <dbReference type="Proteomes" id="UP000557872"/>
    </source>
</evidence>
<dbReference type="InterPro" id="IPR011044">
    <property type="entry name" value="Quino_amine_DH_bsu"/>
</dbReference>
<dbReference type="SUPFAM" id="SSF50969">
    <property type="entry name" value="YVTN repeat-like/Quinoprotein amine dehydrogenase"/>
    <property type="match status" value="1"/>
</dbReference>
<proteinExistence type="predicted"/>
<dbReference type="EMBL" id="JACBAZ010000037">
    <property type="protein sequence ID" value="NWK57785.1"/>
    <property type="molecule type" value="Genomic_DNA"/>
</dbReference>
<feature type="signal peptide" evidence="1">
    <location>
        <begin position="1"/>
        <end position="16"/>
    </location>
</feature>
<protein>
    <submittedName>
        <fullName evidence="2">Uncharacterized protein</fullName>
    </submittedName>
</protein>
<feature type="chain" id="PRO_5032962774" evidence="1">
    <location>
        <begin position="17"/>
        <end position="185"/>
    </location>
</feature>
<evidence type="ECO:0000313" key="2">
    <source>
        <dbReference type="EMBL" id="NWK57785.1"/>
    </source>
</evidence>